<dbReference type="RefSeq" id="WP_110452696.1">
    <property type="nucleotide sequence ID" value="NZ_QGLL01000009.1"/>
</dbReference>
<comment type="caution">
    <text evidence="1">The sequence shown here is derived from an EMBL/GenBank/DDBJ whole genome shotgun (WGS) entry which is preliminary data.</text>
</comment>
<dbReference type="Proteomes" id="UP000247744">
    <property type="component" value="Unassembled WGS sequence"/>
</dbReference>
<evidence type="ECO:0000313" key="2">
    <source>
        <dbReference type="Proteomes" id="UP000247744"/>
    </source>
</evidence>
<accession>A0A318MBZ2</accession>
<proteinExistence type="predicted"/>
<sequence>MSHTQHNRPAAHSGNRARAIWKGGALPEEHRWAWQLVVTVEQPEFGIILDCGKVRWKGTVCQVDQSVGPRSPHSYIEAQNRQILDLRDSATGLWKRMGAS</sequence>
<gene>
    <name evidence="1" type="ORF">DKK75_06930</name>
</gene>
<protein>
    <submittedName>
        <fullName evidence="1">Uncharacterized protein</fullName>
    </submittedName>
</protein>
<dbReference type="AlphaFoldDB" id="A0A318MBZ2"/>
<dbReference type="OrthoDB" id="3222861at2"/>
<reference evidence="1 2" key="1">
    <citation type="submission" date="2018-05" db="EMBL/GenBank/DDBJ databases">
        <title>Reference genomes for bee gut microbiota database.</title>
        <authorList>
            <person name="Ellegaard K.M."/>
        </authorList>
    </citation>
    <scope>NUCLEOTIDE SEQUENCE [LARGE SCALE GENOMIC DNA]</scope>
    <source>
        <strain evidence="1 2">ESL0200</strain>
    </source>
</reference>
<name>A0A318MBZ2_9BIFI</name>
<organism evidence="1 2">
    <name type="scientific">Bifidobacterium asteroides</name>
    <dbReference type="NCBI Taxonomy" id="1684"/>
    <lineage>
        <taxon>Bacteria</taxon>
        <taxon>Bacillati</taxon>
        <taxon>Actinomycetota</taxon>
        <taxon>Actinomycetes</taxon>
        <taxon>Bifidobacteriales</taxon>
        <taxon>Bifidobacteriaceae</taxon>
        <taxon>Bifidobacterium</taxon>
    </lineage>
</organism>
<evidence type="ECO:0000313" key="1">
    <source>
        <dbReference type="EMBL" id="PXY81471.1"/>
    </source>
</evidence>
<dbReference type="EMBL" id="QGLL01000009">
    <property type="protein sequence ID" value="PXY81471.1"/>
    <property type="molecule type" value="Genomic_DNA"/>
</dbReference>